<accession>A0AA96VFU3</accession>
<dbReference type="GO" id="GO:0003677">
    <property type="term" value="F:DNA binding"/>
    <property type="evidence" value="ECO:0007669"/>
    <property type="project" value="InterPro"/>
</dbReference>
<name>A0AA96VFU3_9STRE</name>
<dbReference type="PANTHER" id="PTHR37038">
    <property type="entry name" value="TRANSCRIPTIONAL REGULATOR-RELATED"/>
    <property type="match status" value="1"/>
</dbReference>
<dbReference type="InterPro" id="IPR010057">
    <property type="entry name" value="Transcription_activator_Rgg_C"/>
</dbReference>
<dbReference type="Pfam" id="PF01381">
    <property type="entry name" value="HTH_3"/>
    <property type="match status" value="1"/>
</dbReference>
<dbReference type="PANTHER" id="PTHR37038:SF13">
    <property type="entry name" value="HTH CRO_C1-TYPE DOMAIN-CONTAINING PROTEIN"/>
    <property type="match status" value="1"/>
</dbReference>
<dbReference type="Pfam" id="PF21259">
    <property type="entry name" value="Rgg_C"/>
    <property type="match status" value="1"/>
</dbReference>
<evidence type="ECO:0000313" key="3">
    <source>
        <dbReference type="Proteomes" id="UP001304088"/>
    </source>
</evidence>
<sequence length="285" mass="34224">MRWDYGSVYKEIRRNKHLTQEEVCGNYINRSTLTRFENNQTIPSYELMRFLLKQVDMTFEEFEYLCNYYQPSERQQLLYDIDNLKNPTNDQLIGIVERCEKHLKKESDDIPIIRRKQLIETVISVRNSNKFSQISKEAQMLTDLQMTELTRCNNWYHNDIIILSTLLYSFPDKTIEDISKLLLQRLDKYKDFKRIKPTILSHYQFLAYYYLNKKNFTKTIAFATKLTTLAKQEKRYDQLARGYVYLGIADKKQELIDKGLQILELTEEQRILNILKSFIKEIQTD</sequence>
<evidence type="ECO:0000313" key="2">
    <source>
        <dbReference type="EMBL" id="WNY47814.1"/>
    </source>
</evidence>
<dbReference type="AlphaFoldDB" id="A0AA96VFU3"/>
<organism evidence="2 3">
    <name type="scientific">Streptococcus suivaginalis</name>
    <dbReference type="NCBI Taxonomy" id="3028082"/>
    <lineage>
        <taxon>Bacteria</taxon>
        <taxon>Bacillati</taxon>
        <taxon>Bacillota</taxon>
        <taxon>Bacilli</taxon>
        <taxon>Lactobacillales</taxon>
        <taxon>Streptococcaceae</taxon>
        <taxon>Streptococcus</taxon>
    </lineage>
</organism>
<feature type="domain" description="HTH cro/C1-type" evidence="1">
    <location>
        <begin position="10"/>
        <end position="62"/>
    </location>
</feature>
<dbReference type="SUPFAM" id="SSF47413">
    <property type="entry name" value="lambda repressor-like DNA-binding domains"/>
    <property type="match status" value="1"/>
</dbReference>
<dbReference type="Proteomes" id="UP001304088">
    <property type="component" value="Chromosome"/>
</dbReference>
<dbReference type="EMBL" id="CP118733">
    <property type="protein sequence ID" value="WNY47814.1"/>
    <property type="molecule type" value="Genomic_DNA"/>
</dbReference>
<dbReference type="PROSITE" id="PS50943">
    <property type="entry name" value="HTH_CROC1"/>
    <property type="match status" value="1"/>
</dbReference>
<dbReference type="InterPro" id="IPR010982">
    <property type="entry name" value="Lambda_DNA-bd_dom_sf"/>
</dbReference>
<gene>
    <name evidence="2" type="ORF">PXH68_03650</name>
</gene>
<dbReference type="InterPro" id="IPR001387">
    <property type="entry name" value="Cro/C1-type_HTH"/>
</dbReference>
<proteinExistence type="predicted"/>
<keyword evidence="3" id="KW-1185">Reference proteome</keyword>
<dbReference type="InterPro" id="IPR053163">
    <property type="entry name" value="HTH-type_regulator_Rgg"/>
</dbReference>
<dbReference type="Gene3D" id="1.25.40.10">
    <property type="entry name" value="Tetratricopeptide repeat domain"/>
    <property type="match status" value="1"/>
</dbReference>
<dbReference type="RefSeq" id="WP_248027326.1">
    <property type="nucleotide sequence ID" value="NZ_CP118733.1"/>
</dbReference>
<dbReference type="KEGG" id="ssuv:PXH68_03650"/>
<dbReference type="InterPro" id="IPR011990">
    <property type="entry name" value="TPR-like_helical_dom_sf"/>
</dbReference>
<dbReference type="CDD" id="cd00093">
    <property type="entry name" value="HTH_XRE"/>
    <property type="match status" value="1"/>
</dbReference>
<protein>
    <submittedName>
        <fullName evidence="2">Helix-turn-helix transcriptional regulator</fullName>
    </submittedName>
</protein>
<evidence type="ECO:0000259" key="1">
    <source>
        <dbReference type="PROSITE" id="PS50943"/>
    </source>
</evidence>
<reference evidence="2 3" key="1">
    <citation type="submission" date="2023-02" db="EMBL/GenBank/DDBJ databases">
        <title>Streptococcus sp. Genome Sequencing and Assembly.</title>
        <authorList>
            <person name="Shore S.M."/>
            <person name="Nicholson T.L."/>
        </authorList>
    </citation>
    <scope>NUCLEOTIDE SEQUENCE [LARGE SCALE GENOMIC DNA]</scope>
    <source>
        <strain evidence="2 3">29896</strain>
    </source>
</reference>